<evidence type="ECO:0000256" key="1">
    <source>
        <dbReference type="SAM" id="MobiDB-lite"/>
    </source>
</evidence>
<dbReference type="OrthoDB" id="3062801at2759"/>
<evidence type="ECO:0000313" key="3">
    <source>
        <dbReference type="EMBL" id="KAF5374277.1"/>
    </source>
</evidence>
<name>A0A8H5H085_9AGAR</name>
<dbReference type="EMBL" id="JAACJM010000002">
    <property type="protein sequence ID" value="KAF5374277.1"/>
    <property type="molecule type" value="Genomic_DNA"/>
</dbReference>
<proteinExistence type="predicted"/>
<feature type="transmembrane region" description="Helical" evidence="2">
    <location>
        <begin position="475"/>
        <end position="496"/>
    </location>
</feature>
<feature type="compositionally biased region" description="Basic and acidic residues" evidence="1">
    <location>
        <begin position="245"/>
        <end position="254"/>
    </location>
</feature>
<feature type="transmembrane region" description="Helical" evidence="2">
    <location>
        <begin position="349"/>
        <end position="367"/>
    </location>
</feature>
<feature type="compositionally biased region" description="Basic residues" evidence="1">
    <location>
        <begin position="590"/>
        <end position="603"/>
    </location>
</feature>
<feature type="compositionally biased region" description="Basic and acidic residues" evidence="1">
    <location>
        <begin position="560"/>
        <end position="570"/>
    </location>
</feature>
<feature type="transmembrane region" description="Helical" evidence="2">
    <location>
        <begin position="379"/>
        <end position="403"/>
    </location>
</feature>
<feature type="compositionally biased region" description="Low complexity" evidence="1">
    <location>
        <begin position="211"/>
        <end position="227"/>
    </location>
</feature>
<dbReference type="AlphaFoldDB" id="A0A8H5H085"/>
<feature type="region of interest" description="Disordered" evidence="1">
    <location>
        <begin position="211"/>
        <end position="257"/>
    </location>
</feature>
<comment type="caution">
    <text evidence="3">The sequence shown here is derived from an EMBL/GenBank/DDBJ whole genome shotgun (WGS) entry which is preliminary data.</text>
</comment>
<feature type="region of interest" description="Disordered" evidence="1">
    <location>
        <begin position="651"/>
        <end position="702"/>
    </location>
</feature>
<evidence type="ECO:0000256" key="2">
    <source>
        <dbReference type="SAM" id="Phobius"/>
    </source>
</evidence>
<feature type="transmembrane region" description="Helical" evidence="2">
    <location>
        <begin position="147"/>
        <end position="167"/>
    </location>
</feature>
<organism evidence="3 4">
    <name type="scientific">Tetrapyrgos nigripes</name>
    <dbReference type="NCBI Taxonomy" id="182062"/>
    <lineage>
        <taxon>Eukaryota</taxon>
        <taxon>Fungi</taxon>
        <taxon>Dikarya</taxon>
        <taxon>Basidiomycota</taxon>
        <taxon>Agaricomycotina</taxon>
        <taxon>Agaricomycetes</taxon>
        <taxon>Agaricomycetidae</taxon>
        <taxon>Agaricales</taxon>
        <taxon>Marasmiineae</taxon>
        <taxon>Marasmiaceae</taxon>
        <taxon>Tetrapyrgos</taxon>
    </lineage>
</organism>
<dbReference type="Proteomes" id="UP000559256">
    <property type="component" value="Unassembled WGS sequence"/>
</dbReference>
<keyword evidence="2" id="KW-1133">Transmembrane helix</keyword>
<keyword evidence="2" id="KW-0812">Transmembrane</keyword>
<keyword evidence="2" id="KW-0472">Membrane</keyword>
<keyword evidence="4" id="KW-1185">Reference proteome</keyword>
<feature type="compositionally biased region" description="Polar residues" evidence="1">
    <location>
        <begin position="228"/>
        <end position="240"/>
    </location>
</feature>
<gene>
    <name evidence="3" type="ORF">D9758_004578</name>
</gene>
<feature type="transmembrane region" description="Helical" evidence="2">
    <location>
        <begin position="424"/>
        <end position="455"/>
    </location>
</feature>
<feature type="compositionally biased region" description="Polar residues" evidence="1">
    <location>
        <begin position="278"/>
        <end position="290"/>
    </location>
</feature>
<feature type="region of interest" description="Disordered" evidence="1">
    <location>
        <begin position="1"/>
        <end position="45"/>
    </location>
</feature>
<evidence type="ECO:0000313" key="4">
    <source>
        <dbReference type="Proteomes" id="UP000559256"/>
    </source>
</evidence>
<sequence>MHTFQRLHRGSDPASPPVGVRASEHRRDTADSASQSRSRATSPLRILQQWSSGLHRTYTHHDDTDPFVPVNPFRSDFTFRLPNFGFFKNLRFTKASPSSDNEELSVFNVTTPGTMRHGTANVGSRRRDDGFSSLDRLRRRLHHIKDYLTETSISLLLVIYLHLLLRLPSMYFSRVSRIFEDAEISKPEIRRMINSCKGGSRIMAHNNRNATANAAASAQNQAQAQAQGTRSQPNLSNPNQTRPSSRTERERERPTSTSFAANLAAAGLGIASPFGPGRQSQPQTQTQTHLSPAAASLVDIVNGMDVDLDAVPLLPLPEEWSAQLVSPALMRFKMSWEGFVDSLMKEWKTLNVVSTLLLSAILTIFQVPDAATDPLTRTAALLSLISAIMSISYGCMYIVRFGAMRSMYRASRWAEEAQKTKTLLWWNVWILLAMPAVWMSWSMIFFITAIISYVWRTGSITDPPERDGLPPRAALGPRIAVTGLFVIGMVYFVLIVKTLRSYGSERPHTHTHSHRGGGRGGGGEGPGHSARRDGTGGWTSTQGRGYRAEHYDANANASVWERRGRERERSSSTARAGHRVRRSESLSRDHQHHHHHDHHHHHGNRLDFRERVHSLGHSYGHGLGLGLGGHGHGHEQGHSRKLFSLGTLMGHGHRDEQRAQVPAQAEGSRGASSDWVDLDAEMDLEKGLPSEKAINDGRDEKG</sequence>
<feature type="region of interest" description="Disordered" evidence="1">
    <location>
        <begin position="505"/>
        <end position="604"/>
    </location>
</feature>
<protein>
    <submittedName>
        <fullName evidence="3">Uncharacterized protein</fullName>
    </submittedName>
</protein>
<feature type="region of interest" description="Disordered" evidence="1">
    <location>
        <begin position="271"/>
        <end position="291"/>
    </location>
</feature>
<feature type="compositionally biased region" description="Polar residues" evidence="1">
    <location>
        <begin position="31"/>
        <end position="41"/>
    </location>
</feature>
<feature type="compositionally biased region" description="Basic and acidic residues" evidence="1">
    <location>
        <begin position="683"/>
        <end position="702"/>
    </location>
</feature>
<reference evidence="3 4" key="1">
    <citation type="journal article" date="2020" name="ISME J.">
        <title>Uncovering the hidden diversity of litter-decomposition mechanisms in mushroom-forming fungi.</title>
        <authorList>
            <person name="Floudas D."/>
            <person name="Bentzer J."/>
            <person name="Ahren D."/>
            <person name="Johansson T."/>
            <person name="Persson P."/>
            <person name="Tunlid A."/>
        </authorList>
    </citation>
    <scope>NUCLEOTIDE SEQUENCE [LARGE SCALE GENOMIC DNA]</scope>
    <source>
        <strain evidence="3 4">CBS 291.85</strain>
    </source>
</reference>
<accession>A0A8H5H085</accession>